<evidence type="ECO:0000313" key="4">
    <source>
        <dbReference type="EMBL" id="AHF17900.1"/>
    </source>
</evidence>
<proteinExistence type="predicted"/>
<dbReference type="PANTHER" id="PTHR30273:SF2">
    <property type="entry name" value="PROTEIN FECR"/>
    <property type="match status" value="1"/>
</dbReference>
<keyword evidence="1" id="KW-0812">Transmembrane</keyword>
<dbReference type="EMBL" id="CP007035">
    <property type="protein sequence ID" value="AHF17900.1"/>
    <property type="molecule type" value="Genomic_DNA"/>
</dbReference>
<dbReference type="Proteomes" id="UP000003586">
    <property type="component" value="Chromosome"/>
</dbReference>
<dbReference type="GO" id="GO:0016989">
    <property type="term" value="F:sigma factor antagonist activity"/>
    <property type="evidence" value="ECO:0007669"/>
    <property type="project" value="TreeGrafter"/>
</dbReference>
<name>W0F4A5_9BACT</name>
<dbReference type="InterPro" id="IPR032508">
    <property type="entry name" value="FecR_C"/>
</dbReference>
<dbReference type="Gene3D" id="3.55.50.30">
    <property type="match status" value="1"/>
</dbReference>
<dbReference type="Pfam" id="PF04773">
    <property type="entry name" value="FecR"/>
    <property type="match status" value="1"/>
</dbReference>
<evidence type="ECO:0000259" key="3">
    <source>
        <dbReference type="Pfam" id="PF16344"/>
    </source>
</evidence>
<dbReference type="AlphaFoldDB" id="W0F4A5"/>
<feature type="domain" description="Protein FecR C-terminal" evidence="3">
    <location>
        <begin position="275"/>
        <end position="341"/>
    </location>
</feature>
<dbReference type="Gene3D" id="2.60.120.1440">
    <property type="match status" value="1"/>
</dbReference>
<reference evidence="4 5" key="1">
    <citation type="submission" date="2013-12" db="EMBL/GenBank/DDBJ databases">
        <authorList>
            <consortium name="DOE Joint Genome Institute"/>
            <person name="Eisen J."/>
            <person name="Huntemann M."/>
            <person name="Han J."/>
            <person name="Chen A."/>
            <person name="Kyrpides N."/>
            <person name="Mavromatis K."/>
            <person name="Markowitz V."/>
            <person name="Palaniappan K."/>
            <person name="Ivanova N."/>
            <person name="Schaumberg A."/>
            <person name="Pati A."/>
            <person name="Liolios K."/>
            <person name="Nordberg H.P."/>
            <person name="Cantor M.N."/>
            <person name="Hua S.X."/>
            <person name="Woyke T."/>
        </authorList>
    </citation>
    <scope>NUCLEOTIDE SEQUENCE [LARGE SCALE GENOMIC DNA]</scope>
    <source>
        <strain evidence="5">DSM 19437</strain>
    </source>
</reference>
<dbReference type="eggNOG" id="COG3712">
    <property type="taxonomic scope" value="Bacteria"/>
</dbReference>
<evidence type="ECO:0000259" key="2">
    <source>
        <dbReference type="Pfam" id="PF04773"/>
    </source>
</evidence>
<dbReference type="STRING" id="929713.NIASO_16265"/>
<keyword evidence="1" id="KW-1133">Transmembrane helix</keyword>
<dbReference type="OrthoDB" id="663025at2"/>
<dbReference type="HOGENOM" id="CLU_050192_2_3_10"/>
<dbReference type="PANTHER" id="PTHR30273">
    <property type="entry name" value="PERIPLASMIC SIGNAL SENSOR AND SIGMA FACTOR ACTIVATOR FECR-RELATED"/>
    <property type="match status" value="1"/>
</dbReference>
<keyword evidence="5" id="KW-1185">Reference proteome</keyword>
<evidence type="ECO:0000256" key="1">
    <source>
        <dbReference type="SAM" id="Phobius"/>
    </source>
</evidence>
<evidence type="ECO:0000313" key="5">
    <source>
        <dbReference type="Proteomes" id="UP000003586"/>
    </source>
</evidence>
<accession>W0F4A5</accession>
<dbReference type="InterPro" id="IPR006860">
    <property type="entry name" value="FecR"/>
</dbReference>
<feature type="transmembrane region" description="Helical" evidence="1">
    <location>
        <begin position="77"/>
        <end position="97"/>
    </location>
</feature>
<dbReference type="Pfam" id="PF16344">
    <property type="entry name" value="FecR_C"/>
    <property type="match status" value="1"/>
</dbReference>
<sequence>MQEHIDKLLIQKFLNNEAGYAEAEGVYTYLYENETALDELDGLESLTEAEIVHFSYGQRQKLLEKIIRKKKPVIVHLKRWLTAAAILILIVAGWKLMPLKHRQEVKNAGAVVLYLKNETLTLKKYWLPDGSEVLLQPSARISYKSDFSRARQVALLSGDAFFKVTKNPSNPFTVTVNGVTTTALGTRFWVQRYNSYALRVALHEGKVVLRSKDQKFAMQDVFLTPGKTCYIDKLSGQVLVTAIPDAVPINGAKMPKAGHSTDDANSILWTNTTIEYKDATLGAIFKNLEKRYGKVIVYQDSSIAHRRLTGKLFYTDSLSVIILSICQLNHLSYEQRNDSIFLKKE</sequence>
<protein>
    <recommendedName>
        <fullName evidence="6">FecR family protein</fullName>
    </recommendedName>
</protein>
<dbReference type="RefSeq" id="WP_008587213.1">
    <property type="nucleotide sequence ID" value="NZ_CP007035.1"/>
</dbReference>
<dbReference type="PIRSF" id="PIRSF018266">
    <property type="entry name" value="FecR"/>
    <property type="match status" value="1"/>
</dbReference>
<keyword evidence="1" id="KW-0472">Membrane</keyword>
<organism evidence="4 5">
    <name type="scientific">Niabella soli DSM 19437</name>
    <dbReference type="NCBI Taxonomy" id="929713"/>
    <lineage>
        <taxon>Bacteria</taxon>
        <taxon>Pseudomonadati</taxon>
        <taxon>Bacteroidota</taxon>
        <taxon>Chitinophagia</taxon>
        <taxon>Chitinophagales</taxon>
        <taxon>Chitinophagaceae</taxon>
        <taxon>Niabella</taxon>
    </lineage>
</organism>
<evidence type="ECO:0008006" key="6">
    <source>
        <dbReference type="Google" id="ProtNLM"/>
    </source>
</evidence>
<dbReference type="KEGG" id="nso:NIASO_16265"/>
<dbReference type="InterPro" id="IPR012373">
    <property type="entry name" value="Ferrdict_sens_TM"/>
</dbReference>
<feature type="domain" description="FecR protein" evidence="2">
    <location>
        <begin position="126"/>
        <end position="207"/>
    </location>
</feature>
<gene>
    <name evidence="4" type="ORF">NIASO_16265</name>
</gene>